<dbReference type="GO" id="GO:0000993">
    <property type="term" value="F:RNA polymerase II complex binding"/>
    <property type="evidence" value="ECO:0007669"/>
    <property type="project" value="TreeGrafter"/>
</dbReference>
<evidence type="ECO:0000313" key="4">
    <source>
        <dbReference type="Proteomes" id="UP000631114"/>
    </source>
</evidence>
<dbReference type="InterPro" id="IPR011990">
    <property type="entry name" value="TPR-like_helical_dom_sf"/>
</dbReference>
<protein>
    <submittedName>
        <fullName evidence="3">Uncharacterized protein</fullName>
    </submittedName>
</protein>
<dbReference type="SUPFAM" id="SSF48452">
    <property type="entry name" value="TPR-like"/>
    <property type="match status" value="1"/>
</dbReference>
<name>A0A835LXF6_9MAGN</name>
<comment type="caution">
    <text evidence="3">The sequence shown here is derived from an EMBL/GenBank/DDBJ whole genome shotgun (WGS) entry which is preliminary data.</text>
</comment>
<evidence type="ECO:0000256" key="1">
    <source>
        <dbReference type="ARBA" id="ARBA00022737"/>
    </source>
</evidence>
<keyword evidence="2" id="KW-0802">TPR repeat</keyword>
<evidence type="ECO:0000313" key="3">
    <source>
        <dbReference type="EMBL" id="KAF9611843.1"/>
    </source>
</evidence>
<dbReference type="Proteomes" id="UP000631114">
    <property type="component" value="Unassembled WGS sequence"/>
</dbReference>
<dbReference type="OrthoDB" id="66418at2759"/>
<dbReference type="GO" id="GO:0006368">
    <property type="term" value="P:transcription elongation by RNA polymerase II"/>
    <property type="evidence" value="ECO:0007669"/>
    <property type="project" value="TreeGrafter"/>
</dbReference>
<organism evidence="3 4">
    <name type="scientific">Coptis chinensis</name>
    <dbReference type="NCBI Taxonomy" id="261450"/>
    <lineage>
        <taxon>Eukaryota</taxon>
        <taxon>Viridiplantae</taxon>
        <taxon>Streptophyta</taxon>
        <taxon>Embryophyta</taxon>
        <taxon>Tracheophyta</taxon>
        <taxon>Spermatophyta</taxon>
        <taxon>Magnoliopsida</taxon>
        <taxon>Ranunculales</taxon>
        <taxon>Ranunculaceae</taxon>
        <taxon>Coptidoideae</taxon>
        <taxon>Coptis</taxon>
    </lineage>
</organism>
<proteinExistence type="predicted"/>
<evidence type="ECO:0000256" key="2">
    <source>
        <dbReference type="ARBA" id="ARBA00022803"/>
    </source>
</evidence>
<keyword evidence="1" id="KW-0677">Repeat</keyword>
<sequence length="129" mass="14369">MLTGDAELEMRGRCSAGPKGTKLTRMEDYQDAYQRLAAIAKSRNNIQLSIELIGDAIKVNEKCPDALSMLGALELKNDDWLTAKETFRAAREATDGKDSYSALSLGNWNYFAAARSGLLGKLYRNWKLF</sequence>
<reference evidence="3 4" key="1">
    <citation type="submission" date="2020-10" db="EMBL/GenBank/DDBJ databases">
        <title>The Coptis chinensis genome and diversification of protoberbering-type alkaloids.</title>
        <authorList>
            <person name="Wang B."/>
            <person name="Shu S."/>
            <person name="Song C."/>
            <person name="Liu Y."/>
        </authorList>
    </citation>
    <scope>NUCLEOTIDE SEQUENCE [LARGE SCALE GENOMIC DNA]</scope>
    <source>
        <strain evidence="3">HL-2020</strain>
        <tissue evidence="3">Leaf</tissue>
    </source>
</reference>
<dbReference type="PANTHER" id="PTHR14027:SF2">
    <property type="entry name" value="RNA POLYMERASE-ASSOCIATED PROTEIN CTR9 HOMOLOG"/>
    <property type="match status" value="1"/>
</dbReference>
<dbReference type="Gene3D" id="1.25.40.10">
    <property type="entry name" value="Tetratricopeptide repeat domain"/>
    <property type="match status" value="1"/>
</dbReference>
<dbReference type="PANTHER" id="PTHR14027">
    <property type="entry name" value="RNA POLYMERASE-ASSOCIATED PROTEIN CTR9"/>
    <property type="match status" value="1"/>
</dbReference>
<dbReference type="EMBL" id="JADFTS010000004">
    <property type="protein sequence ID" value="KAF9611843.1"/>
    <property type="molecule type" value="Genomic_DNA"/>
</dbReference>
<keyword evidence="4" id="KW-1185">Reference proteome</keyword>
<dbReference type="AlphaFoldDB" id="A0A835LXF6"/>
<dbReference type="GO" id="GO:0016593">
    <property type="term" value="C:Cdc73/Paf1 complex"/>
    <property type="evidence" value="ECO:0007669"/>
    <property type="project" value="TreeGrafter"/>
</dbReference>
<gene>
    <name evidence="3" type="ORF">IFM89_036487</name>
</gene>
<accession>A0A835LXF6</accession>
<dbReference type="GO" id="GO:0006355">
    <property type="term" value="P:regulation of DNA-templated transcription"/>
    <property type="evidence" value="ECO:0007669"/>
    <property type="project" value="InterPro"/>
</dbReference>
<dbReference type="InterPro" id="IPR031101">
    <property type="entry name" value="Ctr9"/>
</dbReference>